<evidence type="ECO:0000313" key="3">
    <source>
        <dbReference type="Proteomes" id="UP000288805"/>
    </source>
</evidence>
<dbReference type="Proteomes" id="UP000288805">
    <property type="component" value="Unassembled WGS sequence"/>
</dbReference>
<gene>
    <name evidence="2" type="ORF">CK203_095918</name>
</gene>
<feature type="compositionally biased region" description="Low complexity" evidence="1">
    <location>
        <begin position="501"/>
        <end position="513"/>
    </location>
</feature>
<proteinExistence type="predicted"/>
<reference evidence="2 3" key="1">
    <citation type="journal article" date="2018" name="PLoS Genet.">
        <title>Population sequencing reveals clonal diversity and ancestral inbreeding in the grapevine cultivar Chardonnay.</title>
        <authorList>
            <person name="Roach M.J."/>
            <person name="Johnson D.L."/>
            <person name="Bohlmann J."/>
            <person name="van Vuuren H.J."/>
            <person name="Jones S.J."/>
            <person name="Pretorius I.S."/>
            <person name="Schmidt S.A."/>
            <person name="Borneman A.R."/>
        </authorList>
    </citation>
    <scope>NUCLEOTIDE SEQUENCE [LARGE SCALE GENOMIC DNA]</scope>
    <source>
        <strain evidence="3">cv. Chardonnay</strain>
        <tissue evidence="2">Leaf</tissue>
    </source>
</reference>
<sequence>MGEPFKSKTGEQSKGNRALQFKVRKFSHRAKFPPAHECHFAHLKVIFAPCESRCENFAHLNSRCENFRTVRNSLLAHECHFAHLKPLFAPCETRCEIFAQCEIECEMQFKPAHQLEPLELTNSHLAPFRPWQRLGRSFRIPILADASTRAIRHWRRHFATCSDSTVPPSEVERLLSAGIPPGGHPLTCATRRQSQEACSRPPAKRPSSRVLETIPDTSGRAPTEDSQIPVGIPLETVIRRPMIRTAYRGQPGLQRSIFHSETCLMSRLSDSSQTSGIRFVCCRVYDYSASNPTLIHFTIDGRQGAIGARHIAEALRIPYEPVTQADFREWSSFSQRDMVRILSRGTSTASVLTRRELPSGMLLIDVLLRANIPLQHKSTWAILESPALRRRPPLPEDFSLDKWHQLVAYFAPQGALAVPPPQGVPAASTSGAPDMPPPPELPQDEQLPQVQQDEILTDTTPPAPAAHTSVHMPEATLPAAPITHGAPPVRPATSAPPPSLSPLSPFLLRNSEA</sequence>
<name>A0A438DDJ8_VITVI</name>
<feature type="region of interest" description="Disordered" evidence="1">
    <location>
        <begin position="190"/>
        <end position="227"/>
    </location>
</feature>
<feature type="compositionally biased region" description="Low complexity" evidence="1">
    <location>
        <begin position="444"/>
        <end position="460"/>
    </location>
</feature>
<comment type="caution">
    <text evidence="2">The sequence shown here is derived from an EMBL/GenBank/DDBJ whole genome shotgun (WGS) entry which is preliminary data.</text>
</comment>
<evidence type="ECO:0000256" key="1">
    <source>
        <dbReference type="SAM" id="MobiDB-lite"/>
    </source>
</evidence>
<dbReference type="AlphaFoldDB" id="A0A438DDJ8"/>
<feature type="region of interest" description="Disordered" evidence="1">
    <location>
        <begin position="419"/>
        <end position="513"/>
    </location>
</feature>
<accession>A0A438DDJ8</accession>
<protein>
    <submittedName>
        <fullName evidence="2">Uncharacterized protein</fullName>
    </submittedName>
</protein>
<feature type="compositionally biased region" description="Pro residues" evidence="1">
    <location>
        <begin position="488"/>
        <end position="500"/>
    </location>
</feature>
<organism evidence="2 3">
    <name type="scientific">Vitis vinifera</name>
    <name type="common">Grape</name>
    <dbReference type="NCBI Taxonomy" id="29760"/>
    <lineage>
        <taxon>Eukaryota</taxon>
        <taxon>Viridiplantae</taxon>
        <taxon>Streptophyta</taxon>
        <taxon>Embryophyta</taxon>
        <taxon>Tracheophyta</taxon>
        <taxon>Spermatophyta</taxon>
        <taxon>Magnoliopsida</taxon>
        <taxon>eudicotyledons</taxon>
        <taxon>Gunneridae</taxon>
        <taxon>Pentapetalae</taxon>
        <taxon>rosids</taxon>
        <taxon>Vitales</taxon>
        <taxon>Vitaceae</taxon>
        <taxon>Viteae</taxon>
        <taxon>Vitis</taxon>
    </lineage>
</organism>
<dbReference type="EMBL" id="QGNW01001673">
    <property type="protein sequence ID" value="RVW33553.1"/>
    <property type="molecule type" value="Genomic_DNA"/>
</dbReference>
<evidence type="ECO:0000313" key="2">
    <source>
        <dbReference type="EMBL" id="RVW33553.1"/>
    </source>
</evidence>